<dbReference type="RefSeq" id="WP_039688917.1">
    <property type="nucleotide sequence ID" value="NZ_CP009302.1"/>
</dbReference>
<dbReference type="Gene3D" id="2.40.50.140">
    <property type="entry name" value="Nucleic acid-binding proteins"/>
    <property type="match status" value="1"/>
</dbReference>
<dbReference type="Pfam" id="PF11967">
    <property type="entry name" value="RecO_N"/>
    <property type="match status" value="1"/>
</dbReference>
<dbReference type="KEGG" id="cbac:JI75_04015"/>
<dbReference type="STRING" id="1531429.JI75_04015"/>
<gene>
    <name evidence="8" type="primary">recO</name>
    <name evidence="10" type="ORF">JI75_04015</name>
</gene>
<dbReference type="OrthoDB" id="9812244at2"/>
<keyword evidence="5 8" id="KW-0233">DNA recombination</keyword>
<dbReference type="InterPro" id="IPR012340">
    <property type="entry name" value="NA-bd_OB-fold"/>
</dbReference>
<evidence type="ECO:0000256" key="6">
    <source>
        <dbReference type="ARBA" id="ARBA00023204"/>
    </source>
</evidence>
<evidence type="ECO:0000259" key="9">
    <source>
        <dbReference type="Pfam" id="PF11967"/>
    </source>
</evidence>
<dbReference type="NCBIfam" id="TIGR00613">
    <property type="entry name" value="reco"/>
    <property type="match status" value="1"/>
</dbReference>
<evidence type="ECO:0000256" key="5">
    <source>
        <dbReference type="ARBA" id="ARBA00023172"/>
    </source>
</evidence>
<evidence type="ECO:0000256" key="1">
    <source>
        <dbReference type="ARBA" id="ARBA00003065"/>
    </source>
</evidence>
<keyword evidence="4 8" id="KW-0227">DNA damage</keyword>
<comment type="function">
    <text evidence="1 8">Involved in DNA repair and RecF pathway recombination.</text>
</comment>
<name>A0A0A8B9Y6_9ACTN</name>
<keyword evidence="11" id="KW-1185">Reference proteome</keyword>
<dbReference type="SUPFAM" id="SSF57863">
    <property type="entry name" value="ArfGap/RecO-like zinc finger"/>
    <property type="match status" value="1"/>
</dbReference>
<dbReference type="AlphaFoldDB" id="A0A0A8B9Y6"/>
<proteinExistence type="inferred from homology"/>
<comment type="similarity">
    <text evidence="2 8">Belongs to the RecO family.</text>
</comment>
<dbReference type="InterPro" id="IPR003717">
    <property type="entry name" value="RecO"/>
</dbReference>
<reference evidence="10 11" key="2">
    <citation type="journal article" date="2015" name="Genome Announc.">
        <title>Complete Genome Sequence of Coriobacteriaceae Strain 68-1-3, a Novel Mucus-Degrading Isolate from the Swine Intestinal Tract.</title>
        <authorList>
            <person name="Looft T."/>
            <person name="Bayles D.O."/>
            <person name="Alt D.P."/>
            <person name="Stanton T.B."/>
        </authorList>
    </citation>
    <scope>NUCLEOTIDE SEQUENCE [LARGE SCALE GENOMIC DNA]</scope>
    <source>
        <strain evidence="10 11">68-1-3</strain>
    </source>
</reference>
<reference evidence="11" key="1">
    <citation type="submission" date="2014-08" db="EMBL/GenBank/DDBJ databases">
        <title>Coriobacteriaceae sp. complete genome.</title>
        <authorList>
            <person name="Looft T."/>
            <person name="Bayles D.O."/>
            <person name="Stanton T.B."/>
        </authorList>
    </citation>
    <scope>NUCLEOTIDE SEQUENCE [LARGE SCALE GENOMIC DNA]</scope>
    <source>
        <strain evidence="11">68-1-3</strain>
    </source>
</reference>
<evidence type="ECO:0000256" key="7">
    <source>
        <dbReference type="ARBA" id="ARBA00033409"/>
    </source>
</evidence>
<sequence>MADRTYRARGVVLKKTKLGESDLIVTLLAEDGSALKLVAKGARKPQSPFSSRLELCSVVDAFIAKGRGSLGIAREVRLVSGNAGLRGDIDRIASASLAAELAERIAQEELAVPRLFDMTCAVFERMGAADAGAARTLAAAYLLKALSISGFAPSLRVCVGCGAALPDAAGMVRFSLVDGGYVCGECGRAIESVRVAARTLALAEFLLYSTFEEVSAARPDEREVADVLQLCRRWIEVHIGANLRSFPFALASAQPRP</sequence>
<evidence type="ECO:0000313" key="10">
    <source>
        <dbReference type="EMBL" id="AJC11957.1"/>
    </source>
</evidence>
<evidence type="ECO:0000313" key="11">
    <source>
        <dbReference type="Proteomes" id="UP000031121"/>
    </source>
</evidence>
<dbReference type="Pfam" id="PF02565">
    <property type="entry name" value="RecO_C"/>
    <property type="match status" value="1"/>
</dbReference>
<protein>
    <recommendedName>
        <fullName evidence="3 8">DNA repair protein RecO</fullName>
    </recommendedName>
    <alternativeName>
        <fullName evidence="7 8">Recombination protein O</fullName>
    </alternativeName>
</protein>
<dbReference type="Gene3D" id="1.20.1440.120">
    <property type="entry name" value="Recombination protein O, C-terminal domain"/>
    <property type="match status" value="1"/>
</dbReference>
<dbReference type="HAMAP" id="MF_00201">
    <property type="entry name" value="RecO"/>
    <property type="match status" value="1"/>
</dbReference>
<evidence type="ECO:0000256" key="4">
    <source>
        <dbReference type="ARBA" id="ARBA00022763"/>
    </source>
</evidence>
<dbReference type="HOGENOM" id="CLU_066632_1_0_11"/>
<dbReference type="PANTHER" id="PTHR33991">
    <property type="entry name" value="DNA REPAIR PROTEIN RECO"/>
    <property type="match status" value="1"/>
</dbReference>
<evidence type="ECO:0000256" key="3">
    <source>
        <dbReference type="ARBA" id="ARBA00021310"/>
    </source>
</evidence>
<dbReference type="InterPro" id="IPR037278">
    <property type="entry name" value="ARFGAP/RecO"/>
</dbReference>
<dbReference type="PANTHER" id="PTHR33991:SF1">
    <property type="entry name" value="DNA REPAIR PROTEIN RECO"/>
    <property type="match status" value="1"/>
</dbReference>
<dbReference type="GO" id="GO:0006310">
    <property type="term" value="P:DNA recombination"/>
    <property type="evidence" value="ECO:0007669"/>
    <property type="project" value="UniProtKB-UniRule"/>
</dbReference>
<keyword evidence="6 8" id="KW-0234">DNA repair</keyword>
<evidence type="ECO:0000256" key="2">
    <source>
        <dbReference type="ARBA" id="ARBA00007452"/>
    </source>
</evidence>
<dbReference type="SUPFAM" id="SSF50249">
    <property type="entry name" value="Nucleic acid-binding proteins"/>
    <property type="match status" value="1"/>
</dbReference>
<dbReference type="GO" id="GO:0043590">
    <property type="term" value="C:bacterial nucleoid"/>
    <property type="evidence" value="ECO:0007669"/>
    <property type="project" value="TreeGrafter"/>
</dbReference>
<organism evidence="10 11">
    <name type="scientific">Berryella intestinalis</name>
    <dbReference type="NCBI Taxonomy" id="1531429"/>
    <lineage>
        <taxon>Bacteria</taxon>
        <taxon>Bacillati</taxon>
        <taxon>Actinomycetota</taxon>
        <taxon>Coriobacteriia</taxon>
        <taxon>Eggerthellales</taxon>
        <taxon>Eggerthellaceae</taxon>
        <taxon>Berryella</taxon>
    </lineage>
</organism>
<dbReference type="GO" id="GO:0006302">
    <property type="term" value="P:double-strand break repair"/>
    <property type="evidence" value="ECO:0007669"/>
    <property type="project" value="TreeGrafter"/>
</dbReference>
<dbReference type="EMBL" id="CP009302">
    <property type="protein sequence ID" value="AJC11957.1"/>
    <property type="molecule type" value="Genomic_DNA"/>
</dbReference>
<dbReference type="InterPro" id="IPR022572">
    <property type="entry name" value="DNA_rep/recomb_RecO_N"/>
</dbReference>
<feature type="domain" description="DNA replication/recombination mediator RecO N-terminal" evidence="9">
    <location>
        <begin position="5"/>
        <end position="80"/>
    </location>
</feature>
<evidence type="ECO:0000256" key="8">
    <source>
        <dbReference type="HAMAP-Rule" id="MF_00201"/>
    </source>
</evidence>
<dbReference type="InterPro" id="IPR042242">
    <property type="entry name" value="RecO_C"/>
</dbReference>
<dbReference type="Proteomes" id="UP000031121">
    <property type="component" value="Chromosome"/>
</dbReference>
<accession>A0A0A8B9Y6</accession>